<reference evidence="1" key="1">
    <citation type="submission" date="2019-11" db="EMBL/GenBank/DDBJ databases">
        <authorList>
            <person name="Feng L."/>
        </authorList>
    </citation>
    <scope>NUCLEOTIDE SEQUENCE</scope>
    <source>
        <strain evidence="1">AvaginalisLFYP127</strain>
    </source>
</reference>
<evidence type="ECO:0000313" key="1">
    <source>
        <dbReference type="EMBL" id="VYS77612.1"/>
    </source>
</evidence>
<dbReference type="RefSeq" id="WP_421721458.1">
    <property type="nucleotide sequence ID" value="NZ_CACRSW010000002.1"/>
</dbReference>
<dbReference type="EMBL" id="CACRSW010000002">
    <property type="protein sequence ID" value="VYS77612.1"/>
    <property type="molecule type" value="Genomic_DNA"/>
</dbReference>
<gene>
    <name evidence="1" type="ORF">AVLFYP127_01290</name>
</gene>
<organism evidence="1">
    <name type="scientific">Anaerococcus vaginalis</name>
    <dbReference type="NCBI Taxonomy" id="33037"/>
    <lineage>
        <taxon>Bacteria</taxon>
        <taxon>Bacillati</taxon>
        <taxon>Bacillota</taxon>
        <taxon>Tissierellia</taxon>
        <taxon>Tissierellales</taxon>
        <taxon>Peptoniphilaceae</taxon>
        <taxon>Anaerococcus</taxon>
    </lineage>
</organism>
<accession>A0A6N2R9N9</accession>
<dbReference type="AlphaFoldDB" id="A0A6N2R9N9"/>
<protein>
    <submittedName>
        <fullName evidence="1">Uncharacterized protein</fullName>
    </submittedName>
</protein>
<proteinExistence type="predicted"/>
<name>A0A6N2R9N9_9FIRM</name>
<sequence>MIGYPIGLWDKINNYPIFRKGYTSSHPSYDFNKKGIALADIAAFSGSSGSPIYIVNEGSYKNKSGGIILGQNRLIFLGVLFAGPTINTNGEIVAIDIHTQQKIISKTSIMTNLGYYIKSNELLKFKNIIRNKLINLIKYKIYLTLITLI</sequence>